<sequence>MERTPESFAGAISSGDADRVNDAIDEIESADSVDRVSIYPDLFEACYPVYDSDDGYVRQSVVRFLRDAYPMLEIRIATSDTEQVGGYTIGDLGAGRERLVEILLEALEDDDGRVRRAAVDGFETLSVTFNVAELDAEKRALLATLDDLIEELPEQKAEHAKSAKQSVKRLGLVGSLLTDLDIDSS</sequence>
<evidence type="ECO:0000313" key="3">
    <source>
        <dbReference type="Proteomes" id="UP000663292"/>
    </source>
</evidence>
<dbReference type="InterPro" id="IPR011989">
    <property type="entry name" value="ARM-like"/>
</dbReference>
<protein>
    <recommendedName>
        <fullName evidence="4">HEAT repeat domain-containing protein</fullName>
    </recommendedName>
</protein>
<dbReference type="AlphaFoldDB" id="A0A897NU10"/>
<organism evidence="2 3">
    <name type="scientific">Halapricum desulfuricans</name>
    <dbReference type="NCBI Taxonomy" id="2841257"/>
    <lineage>
        <taxon>Archaea</taxon>
        <taxon>Methanobacteriati</taxon>
        <taxon>Methanobacteriota</taxon>
        <taxon>Stenosarchaea group</taxon>
        <taxon>Halobacteria</taxon>
        <taxon>Halobacteriales</taxon>
        <taxon>Haloarculaceae</taxon>
        <taxon>Halapricum</taxon>
    </lineage>
</organism>
<dbReference type="InterPro" id="IPR016024">
    <property type="entry name" value="ARM-type_fold"/>
</dbReference>
<accession>A0A897NU10</accession>
<evidence type="ECO:0000256" key="1">
    <source>
        <dbReference type="SAM" id="Coils"/>
    </source>
</evidence>
<reference evidence="2 3" key="1">
    <citation type="submission" date="2020-11" db="EMBL/GenBank/DDBJ databases">
        <title>Carbohydrate-dependent, anaerobic sulfur respiration: A novel catabolism in halophilic archaea.</title>
        <authorList>
            <person name="Sorokin D.Y."/>
            <person name="Messina E."/>
            <person name="Smedile F."/>
            <person name="La Cono V."/>
            <person name="Hallsworth J.E."/>
            <person name="Yakimov M.M."/>
        </authorList>
    </citation>
    <scope>NUCLEOTIDE SEQUENCE [LARGE SCALE GENOMIC DNA]</scope>
    <source>
        <strain evidence="2 3">HSR-Est</strain>
    </source>
</reference>
<name>A0A897NU10_9EURY</name>
<dbReference type="Proteomes" id="UP000663292">
    <property type="component" value="Chromosome"/>
</dbReference>
<dbReference type="RefSeq" id="WP_229122171.1">
    <property type="nucleotide sequence ID" value="NZ_CP064791.1"/>
</dbReference>
<dbReference type="EMBL" id="CP064791">
    <property type="protein sequence ID" value="QSG14229.1"/>
    <property type="molecule type" value="Genomic_DNA"/>
</dbReference>
<dbReference type="GeneID" id="68857323"/>
<keyword evidence="3" id="KW-1185">Reference proteome</keyword>
<dbReference type="PROSITE" id="PS50077">
    <property type="entry name" value="HEAT_REPEAT"/>
    <property type="match status" value="1"/>
</dbReference>
<dbReference type="InterPro" id="IPR021133">
    <property type="entry name" value="HEAT_type_2"/>
</dbReference>
<keyword evidence="1" id="KW-0175">Coiled coil</keyword>
<evidence type="ECO:0008006" key="4">
    <source>
        <dbReference type="Google" id="ProtNLM"/>
    </source>
</evidence>
<dbReference type="Gene3D" id="1.25.10.10">
    <property type="entry name" value="Leucine-rich Repeat Variant"/>
    <property type="match status" value="1"/>
</dbReference>
<evidence type="ECO:0000313" key="2">
    <source>
        <dbReference type="EMBL" id="QSG14229.1"/>
    </source>
</evidence>
<dbReference type="SUPFAM" id="SSF48371">
    <property type="entry name" value="ARM repeat"/>
    <property type="match status" value="1"/>
</dbReference>
<proteinExistence type="predicted"/>
<feature type="coiled-coil region" evidence="1">
    <location>
        <begin position="131"/>
        <end position="158"/>
    </location>
</feature>
<gene>
    <name evidence="2" type="ORF">HSEST_0684</name>
</gene>